<dbReference type="GO" id="GO:0030288">
    <property type="term" value="C:outer membrane-bounded periplasmic space"/>
    <property type="evidence" value="ECO:0007669"/>
    <property type="project" value="InterPro"/>
</dbReference>
<dbReference type="InterPro" id="IPR038404">
    <property type="entry name" value="TRAP_DctP_sf"/>
</dbReference>
<dbReference type="NCBIfam" id="NF037995">
    <property type="entry name" value="TRAP_S1"/>
    <property type="match status" value="1"/>
</dbReference>
<proteinExistence type="predicted"/>
<keyword evidence="4" id="KW-1185">Reference proteome</keyword>
<dbReference type="InterPro" id="IPR004682">
    <property type="entry name" value="TRAP_DctP"/>
</dbReference>
<dbReference type="RefSeq" id="WP_087007926.1">
    <property type="nucleotide sequence ID" value="NZ_FWFF01000017.1"/>
</dbReference>
<reference evidence="4" key="1">
    <citation type="submission" date="2017-02" db="EMBL/GenBank/DDBJ databases">
        <authorList>
            <person name="Dridi B."/>
        </authorList>
    </citation>
    <scope>NUCLEOTIDE SEQUENCE [LARGE SCALE GENOMIC DNA]</scope>
    <source>
        <strain evidence="4">B Co 03.10</strain>
    </source>
</reference>
<dbReference type="GO" id="GO:0055085">
    <property type="term" value="P:transmembrane transport"/>
    <property type="evidence" value="ECO:0007669"/>
    <property type="project" value="InterPro"/>
</dbReference>
<dbReference type="NCBIfam" id="TIGR00787">
    <property type="entry name" value="dctP"/>
    <property type="match status" value="1"/>
</dbReference>
<dbReference type="GO" id="GO:0030246">
    <property type="term" value="F:carbohydrate binding"/>
    <property type="evidence" value="ECO:0007669"/>
    <property type="project" value="TreeGrafter"/>
</dbReference>
<dbReference type="EMBL" id="FWFF01000017">
    <property type="protein sequence ID" value="SLM99189.1"/>
    <property type="molecule type" value="Genomic_DNA"/>
</dbReference>
<keyword evidence="1 2" id="KW-0732">Signal</keyword>
<accession>A0A1X6XJM3</accession>
<dbReference type="PANTHER" id="PTHR33376:SF2">
    <property type="entry name" value="DICARBOXYLATE-BINDING PERIPLASMIC PROTEIN"/>
    <property type="match status" value="1"/>
</dbReference>
<gene>
    <name evidence="3" type="ORF">FM105_10495</name>
</gene>
<dbReference type="Pfam" id="PF03480">
    <property type="entry name" value="DctP"/>
    <property type="match status" value="1"/>
</dbReference>
<protein>
    <submittedName>
        <fullName evidence="3">TRAP-type transport system, periplasmic component, predicted N-acetylneuraminate-binding protein</fullName>
    </submittedName>
</protein>
<dbReference type="InterPro" id="IPR018389">
    <property type="entry name" value="DctP_fam"/>
</dbReference>
<feature type="signal peptide" evidence="2">
    <location>
        <begin position="1"/>
        <end position="25"/>
    </location>
</feature>
<sequence>MRGWKKLRVIAMAAAASLLLSSCGAIVSKDDDYEGTINFSLALGPDSHHHEGGKAFAEKLSELTAGRIGVKFYYNNALGGEREVVEGMSINSIQMGMASTGPMGGFVRSFMLFDMPYLFEDLDHVYGVLDGEIGQELADEFLDTTNVRILSWTENGFRYETNSKQPVETPEDLQGIKHRTQESTAQIQTWSALGTDAIPMAWPEVYTALQQGVIDSQENPIATIADVRFFEVQDYIAMTQHVYSPAPMMISEKYFQSFSEADQQAILEAGEYATDIQREASAIQEDEALQLMLDEGMEKTEIDRDAFVDATRPVLEAWQDEIPRDLIGRVLEEAPSARSEEADE</sequence>
<dbReference type="PROSITE" id="PS51257">
    <property type="entry name" value="PROKAR_LIPOPROTEIN"/>
    <property type="match status" value="1"/>
</dbReference>
<name>A0A1X6XJM3_9MICO</name>
<dbReference type="Gene3D" id="3.40.190.170">
    <property type="entry name" value="Bacterial extracellular solute-binding protein, family 7"/>
    <property type="match status" value="1"/>
</dbReference>
<evidence type="ECO:0000256" key="2">
    <source>
        <dbReference type="SAM" id="SignalP"/>
    </source>
</evidence>
<evidence type="ECO:0000313" key="4">
    <source>
        <dbReference type="Proteomes" id="UP000196581"/>
    </source>
</evidence>
<evidence type="ECO:0000256" key="1">
    <source>
        <dbReference type="ARBA" id="ARBA00022729"/>
    </source>
</evidence>
<dbReference type="PANTHER" id="PTHR33376">
    <property type="match status" value="1"/>
</dbReference>
<feature type="chain" id="PRO_5012597872" evidence="2">
    <location>
        <begin position="26"/>
        <end position="344"/>
    </location>
</feature>
<dbReference type="AlphaFoldDB" id="A0A1X6XJM3"/>
<evidence type="ECO:0000313" key="3">
    <source>
        <dbReference type="EMBL" id="SLM99189.1"/>
    </source>
</evidence>
<dbReference type="Proteomes" id="UP000196581">
    <property type="component" value="Unassembled WGS sequence"/>
</dbReference>
<organism evidence="3 4">
    <name type="scientific">Brevibacterium yomogidense</name>
    <dbReference type="NCBI Taxonomy" id="946573"/>
    <lineage>
        <taxon>Bacteria</taxon>
        <taxon>Bacillati</taxon>
        <taxon>Actinomycetota</taxon>
        <taxon>Actinomycetes</taxon>
        <taxon>Micrococcales</taxon>
        <taxon>Brevibacteriaceae</taxon>
        <taxon>Brevibacterium</taxon>
    </lineage>
</organism>
<dbReference type="PIRSF" id="PIRSF006470">
    <property type="entry name" value="DctB"/>
    <property type="match status" value="1"/>
</dbReference>